<evidence type="ECO:0000313" key="3">
    <source>
        <dbReference type="Proteomes" id="UP000005723"/>
    </source>
</evidence>
<gene>
    <name evidence="2" type="ORF">HMPREF0758_1038</name>
</gene>
<evidence type="ECO:0000259" key="1">
    <source>
        <dbReference type="Pfam" id="PF22513"/>
    </source>
</evidence>
<dbReference type="GO" id="GO:0006355">
    <property type="term" value="P:regulation of DNA-templated transcription"/>
    <property type="evidence" value="ECO:0007669"/>
    <property type="project" value="InterPro"/>
</dbReference>
<sequence>MQSLLAKEVLMATITVRNLDDEVKELLRISAAKNGHSMEEEARMILKQALVKKPPRYGLGTWMHQQFAEFGGVELEIPPRDAESPRIATFGDEDGKA</sequence>
<organism evidence="2 3">
    <name type="scientific">Serratia odorifera DSM 4582</name>
    <dbReference type="NCBI Taxonomy" id="667129"/>
    <lineage>
        <taxon>Bacteria</taxon>
        <taxon>Pseudomonadati</taxon>
        <taxon>Pseudomonadota</taxon>
        <taxon>Gammaproteobacteria</taxon>
        <taxon>Enterobacterales</taxon>
        <taxon>Yersiniaceae</taxon>
        <taxon>Serratia</taxon>
    </lineage>
</organism>
<evidence type="ECO:0000313" key="2">
    <source>
        <dbReference type="EMBL" id="EFE97344.1"/>
    </source>
</evidence>
<reference evidence="2 3" key="1">
    <citation type="submission" date="2010-01" db="EMBL/GenBank/DDBJ databases">
        <authorList>
            <person name="Muzny D."/>
            <person name="Qin X."/>
            <person name="Deng J."/>
            <person name="Jiang H."/>
            <person name="Liu Y."/>
            <person name="Qu J."/>
            <person name="Song X.-Z."/>
            <person name="Zhang L."/>
            <person name="Thornton R."/>
            <person name="Coyle M."/>
            <person name="Francisco L."/>
            <person name="Jackson L."/>
            <person name="Javaid M."/>
            <person name="Korchina V."/>
            <person name="Kovar C."/>
            <person name="Mata R."/>
            <person name="Mathew T."/>
            <person name="Ngo R."/>
            <person name="Nguyen L."/>
            <person name="Nguyen N."/>
            <person name="Okwuonu G."/>
            <person name="Ongeri F."/>
            <person name="Pham C."/>
            <person name="Simmons D."/>
            <person name="Wilczek-Boney K."/>
            <person name="Hale W."/>
            <person name="Jakkamsetti A."/>
            <person name="Pham P."/>
            <person name="Ruth R."/>
            <person name="San Lucas F."/>
            <person name="Warren J."/>
            <person name="Zhang J."/>
            <person name="Zhao Z."/>
            <person name="Zhou C."/>
            <person name="Zhu D."/>
            <person name="Lee S."/>
            <person name="Bess C."/>
            <person name="Blankenburg K."/>
            <person name="Forbes L."/>
            <person name="Fu Q."/>
            <person name="Gubbala S."/>
            <person name="Hirani K."/>
            <person name="Jayaseelan J.C."/>
            <person name="Lara F."/>
            <person name="Munidasa M."/>
            <person name="Palculict T."/>
            <person name="Patil S."/>
            <person name="Pu L.-L."/>
            <person name="Saada N."/>
            <person name="Tang L."/>
            <person name="Weissenberger G."/>
            <person name="Zhu Y."/>
            <person name="Hemphill L."/>
            <person name="Shang Y."/>
            <person name="Youmans B."/>
            <person name="Ayvaz T."/>
            <person name="Ross M."/>
            <person name="Santibanez J."/>
            <person name="Aqrawi P."/>
            <person name="Gross S."/>
            <person name="Joshi V."/>
            <person name="Fowler G."/>
            <person name="Nazareth L."/>
            <person name="Reid J."/>
            <person name="Worley K."/>
            <person name="Petrosino J."/>
            <person name="Highlander S."/>
            <person name="Gibbs R."/>
        </authorList>
    </citation>
    <scope>NUCLEOTIDE SEQUENCE [LARGE SCALE GENOMIC DNA]</scope>
    <source>
        <strain evidence="2 3">DSM 4582</strain>
    </source>
</reference>
<dbReference type="InterPro" id="IPR013321">
    <property type="entry name" value="Arc_rbn_hlx_hlx"/>
</dbReference>
<dbReference type="Pfam" id="PF22513">
    <property type="entry name" value="FitA-like_RHH"/>
    <property type="match status" value="1"/>
</dbReference>
<dbReference type="Gene3D" id="1.10.1220.10">
    <property type="entry name" value="Met repressor-like"/>
    <property type="match status" value="1"/>
</dbReference>
<dbReference type="HOGENOM" id="CLU_168829_2_1_6"/>
<dbReference type="SUPFAM" id="SSF47598">
    <property type="entry name" value="Ribbon-helix-helix"/>
    <property type="match status" value="1"/>
</dbReference>
<keyword evidence="3" id="KW-1185">Reference proteome</keyword>
<dbReference type="STRING" id="667129.HMPREF0758_1038"/>
<feature type="domain" description="Antitoxin FitA-like ribbon-helix-helix" evidence="1">
    <location>
        <begin position="12"/>
        <end position="50"/>
    </location>
</feature>
<dbReference type="Proteomes" id="UP000005723">
    <property type="component" value="Unassembled WGS sequence"/>
</dbReference>
<dbReference type="EMBL" id="ADBY01000020">
    <property type="protein sequence ID" value="EFE97344.1"/>
    <property type="molecule type" value="Genomic_DNA"/>
</dbReference>
<protein>
    <submittedName>
        <fullName evidence="2">Toxin-antitoxin system, antitoxin component, ribbon-helix-helix domain protein</fullName>
    </submittedName>
</protein>
<comment type="caution">
    <text evidence="2">The sequence shown here is derived from an EMBL/GenBank/DDBJ whole genome shotgun (WGS) entry which is preliminary data.</text>
</comment>
<accession>D4DYN8</accession>
<dbReference type="AlphaFoldDB" id="D4DYN8"/>
<dbReference type="GO" id="GO:0043565">
    <property type="term" value="F:sequence-specific DNA binding"/>
    <property type="evidence" value="ECO:0007669"/>
    <property type="project" value="UniProtKB-ARBA"/>
</dbReference>
<dbReference type="InterPro" id="IPR053853">
    <property type="entry name" value="FitA-like_RHH"/>
</dbReference>
<name>D4DYN8_SEROD</name>
<proteinExistence type="predicted"/>
<dbReference type="InterPro" id="IPR010985">
    <property type="entry name" value="Ribbon_hlx_hlx"/>
</dbReference>